<dbReference type="InterPro" id="IPR036397">
    <property type="entry name" value="RNaseH_sf"/>
</dbReference>
<evidence type="ECO:0000313" key="2">
    <source>
        <dbReference type="EMBL" id="GMF31124.1"/>
    </source>
</evidence>
<dbReference type="Pfam" id="PF00665">
    <property type="entry name" value="rve"/>
    <property type="match status" value="1"/>
</dbReference>
<dbReference type="InterPro" id="IPR050951">
    <property type="entry name" value="Retrovirus_Pol_polyprotein"/>
</dbReference>
<feature type="domain" description="Integrase catalytic" evidence="1">
    <location>
        <begin position="90"/>
        <end position="231"/>
    </location>
</feature>
<organism evidence="2 3">
    <name type="scientific">Phytophthora fragariaefolia</name>
    <dbReference type="NCBI Taxonomy" id="1490495"/>
    <lineage>
        <taxon>Eukaryota</taxon>
        <taxon>Sar</taxon>
        <taxon>Stramenopiles</taxon>
        <taxon>Oomycota</taxon>
        <taxon>Peronosporomycetes</taxon>
        <taxon>Peronosporales</taxon>
        <taxon>Peronosporaceae</taxon>
        <taxon>Phytophthora</taxon>
    </lineage>
</organism>
<dbReference type="Proteomes" id="UP001165121">
    <property type="component" value="Unassembled WGS sequence"/>
</dbReference>
<dbReference type="PANTHER" id="PTHR37984">
    <property type="entry name" value="PROTEIN CBG26694"/>
    <property type="match status" value="1"/>
</dbReference>
<evidence type="ECO:0000259" key="1">
    <source>
        <dbReference type="PROSITE" id="PS50994"/>
    </source>
</evidence>
<evidence type="ECO:0000313" key="3">
    <source>
        <dbReference type="Proteomes" id="UP001165121"/>
    </source>
</evidence>
<dbReference type="SUPFAM" id="SSF53098">
    <property type="entry name" value="Ribonuclease H-like"/>
    <property type="match status" value="1"/>
</dbReference>
<sequence>MNTLLVVERVSPLQDEAFIWPSQAEIESKQRRELADRDSSNTLPNCLWNSELSLYITDSERVWIPVSSVDLQQRLGVVRMISRPFGEALHDSAPNEVLHFDFLSLPASTTGAQYVLILKDDMRGFCELIVCPDPTAESACRCLMDRFMRFGPVPQWVSDRGTHFKNKILGLLRKSYGSAHHFTTAYCPWPNGSVEVVNRVLLKCLRAMLSELKLHLSNWPTVLPLVQSALN</sequence>
<keyword evidence="3" id="KW-1185">Reference proteome</keyword>
<dbReference type="AlphaFoldDB" id="A0A9W6UD43"/>
<accession>A0A9W6UD43</accession>
<dbReference type="OrthoDB" id="123161at2759"/>
<dbReference type="PANTHER" id="PTHR37984:SF15">
    <property type="entry name" value="INTEGRASE CATALYTIC DOMAIN-CONTAINING PROTEIN"/>
    <property type="match status" value="1"/>
</dbReference>
<comment type="caution">
    <text evidence="2">The sequence shown here is derived from an EMBL/GenBank/DDBJ whole genome shotgun (WGS) entry which is preliminary data.</text>
</comment>
<reference evidence="2" key="1">
    <citation type="submission" date="2023-04" db="EMBL/GenBank/DDBJ databases">
        <title>Phytophthora fragariaefolia NBRC 109709.</title>
        <authorList>
            <person name="Ichikawa N."/>
            <person name="Sato H."/>
            <person name="Tonouchi N."/>
        </authorList>
    </citation>
    <scope>NUCLEOTIDE SEQUENCE</scope>
    <source>
        <strain evidence="2">NBRC 109709</strain>
    </source>
</reference>
<dbReference type="InterPro" id="IPR001584">
    <property type="entry name" value="Integrase_cat-core"/>
</dbReference>
<proteinExistence type="predicted"/>
<dbReference type="InterPro" id="IPR012337">
    <property type="entry name" value="RNaseH-like_sf"/>
</dbReference>
<dbReference type="Gene3D" id="3.30.420.10">
    <property type="entry name" value="Ribonuclease H-like superfamily/Ribonuclease H"/>
    <property type="match status" value="1"/>
</dbReference>
<dbReference type="PROSITE" id="PS50994">
    <property type="entry name" value="INTEGRASE"/>
    <property type="match status" value="1"/>
</dbReference>
<dbReference type="GO" id="GO:0003676">
    <property type="term" value="F:nucleic acid binding"/>
    <property type="evidence" value="ECO:0007669"/>
    <property type="project" value="InterPro"/>
</dbReference>
<gene>
    <name evidence="2" type="ORF">Pfra01_000705200</name>
</gene>
<dbReference type="GO" id="GO:0015074">
    <property type="term" value="P:DNA integration"/>
    <property type="evidence" value="ECO:0007669"/>
    <property type="project" value="InterPro"/>
</dbReference>
<protein>
    <submittedName>
        <fullName evidence="2">Unnamed protein product</fullName>
    </submittedName>
</protein>
<name>A0A9W6UD43_9STRA</name>
<dbReference type="EMBL" id="BSXT01000618">
    <property type="protein sequence ID" value="GMF31124.1"/>
    <property type="molecule type" value="Genomic_DNA"/>
</dbReference>